<dbReference type="EMBL" id="JAABOE010000117">
    <property type="protein sequence ID" value="KAF3163979.1"/>
    <property type="molecule type" value="Genomic_DNA"/>
</dbReference>
<sequence length="469" mass="53149">MGRDSARSTSILGVSGRDTCTNLIRAQSDVASEGRAQSPESWRPRRRPATAQSLNQSQPIRPTRSSLQGDIESRERRENPNIGFIPRSRQYICPPKFHGVPTAISIWNNKRKVWYHCEADNLMLFLFKDRVFLEIVLPPKHGESIRSEDKKYLLLSSLDWRVPAAGSRVYLERAFSRGPPTRTENDEMKPYSTLHLEVLEGGSLQGLLERDTPRGAEERSANALELLQAIQQKIEECLDSPPYSTWIRMDLLSRRKTGYNTENIVFSKDSFFTPVKKFSLPCNGNHPFLSSGVNQTRITTPSETTVVASNESDERAEFEDINDPDYTNDNDDTNGTDDTDDTNGPSSLQNFVTYDGGLSSDQLGALDPIPSDGQRIAMPERDLIDFSEDQKPMPPPHLGGNLRDLMTLQLETKIPSIESTTQERFIESRLTDVEQQLRLLEEKWKLQMQLSEIKNRKDSTVVEIPHLLD</sequence>
<comment type="caution">
    <text evidence="2">The sequence shown here is derived from an EMBL/GenBank/DDBJ whole genome shotgun (WGS) entry which is preliminary data.</text>
</comment>
<gene>
    <name evidence="2" type="ORF">TWF788_001288</name>
</gene>
<reference evidence="2 3" key="1">
    <citation type="submission" date="2019-06" db="EMBL/GenBank/DDBJ databases">
        <authorList>
            <person name="Palmer J.M."/>
        </authorList>
    </citation>
    <scope>NUCLEOTIDE SEQUENCE [LARGE SCALE GENOMIC DNA]</scope>
    <source>
        <strain evidence="2 3">TWF788</strain>
    </source>
</reference>
<evidence type="ECO:0000313" key="2">
    <source>
        <dbReference type="EMBL" id="KAF3163979.1"/>
    </source>
</evidence>
<dbReference type="Proteomes" id="UP000479691">
    <property type="component" value="Unassembled WGS sequence"/>
</dbReference>
<proteinExistence type="predicted"/>
<feature type="compositionally biased region" description="Acidic residues" evidence="1">
    <location>
        <begin position="314"/>
        <end position="341"/>
    </location>
</feature>
<evidence type="ECO:0000313" key="3">
    <source>
        <dbReference type="Proteomes" id="UP000479691"/>
    </source>
</evidence>
<feature type="region of interest" description="Disordered" evidence="1">
    <location>
        <begin position="25"/>
        <end position="80"/>
    </location>
</feature>
<feature type="compositionally biased region" description="Polar residues" evidence="1">
    <location>
        <begin position="50"/>
        <end position="68"/>
    </location>
</feature>
<name>A0A7C8P8V2_ORBOL</name>
<protein>
    <submittedName>
        <fullName evidence="2">Uncharacterized protein</fullName>
    </submittedName>
</protein>
<evidence type="ECO:0000256" key="1">
    <source>
        <dbReference type="SAM" id="MobiDB-lite"/>
    </source>
</evidence>
<feature type="region of interest" description="Disordered" evidence="1">
    <location>
        <begin position="289"/>
        <end position="349"/>
    </location>
</feature>
<accession>A0A7C8P8V2</accession>
<dbReference type="AlphaFoldDB" id="A0A7C8P8V2"/>
<feature type="compositionally biased region" description="Polar residues" evidence="1">
    <location>
        <begin position="291"/>
        <end position="310"/>
    </location>
</feature>
<organism evidence="2 3">
    <name type="scientific">Orbilia oligospora</name>
    <name type="common">Nematode-trapping fungus</name>
    <name type="synonym">Arthrobotrys oligospora</name>
    <dbReference type="NCBI Taxonomy" id="2813651"/>
    <lineage>
        <taxon>Eukaryota</taxon>
        <taxon>Fungi</taxon>
        <taxon>Dikarya</taxon>
        <taxon>Ascomycota</taxon>
        <taxon>Pezizomycotina</taxon>
        <taxon>Orbiliomycetes</taxon>
        <taxon>Orbiliales</taxon>
        <taxon>Orbiliaceae</taxon>
        <taxon>Orbilia</taxon>
    </lineage>
</organism>